<dbReference type="PROSITE" id="PS51099">
    <property type="entry name" value="PTS_EIIB_TYPE_2"/>
    <property type="match status" value="1"/>
</dbReference>
<evidence type="ECO:0000256" key="1">
    <source>
        <dbReference type="ARBA" id="ARBA00022679"/>
    </source>
</evidence>
<evidence type="ECO:0000259" key="4">
    <source>
        <dbReference type="PROSITE" id="PS51099"/>
    </source>
</evidence>
<keyword evidence="2" id="KW-0677">Repeat</keyword>
<dbReference type="InterPro" id="IPR036095">
    <property type="entry name" value="PTS_EIIB-like_sf"/>
</dbReference>
<dbReference type="InterPro" id="IPR011608">
    <property type="entry name" value="PRD"/>
</dbReference>
<dbReference type="GO" id="GO:0009401">
    <property type="term" value="P:phosphoenolpyruvate-dependent sugar phosphotransferase system"/>
    <property type="evidence" value="ECO:0007669"/>
    <property type="project" value="InterPro"/>
</dbReference>
<gene>
    <name evidence="6" type="ORF">RYX45_04800</name>
</gene>
<dbReference type="PROSITE" id="PS51372">
    <property type="entry name" value="PRD_2"/>
    <property type="match status" value="2"/>
</dbReference>
<dbReference type="SUPFAM" id="SSF52794">
    <property type="entry name" value="PTS system IIB component-like"/>
    <property type="match status" value="1"/>
</dbReference>
<dbReference type="GO" id="GO:0006355">
    <property type="term" value="P:regulation of DNA-templated transcription"/>
    <property type="evidence" value="ECO:0007669"/>
    <property type="project" value="InterPro"/>
</dbReference>
<dbReference type="Pfam" id="PF00359">
    <property type="entry name" value="PTS_EIIA_2"/>
    <property type="match status" value="1"/>
</dbReference>
<accession>A0AAJ2KT11</accession>
<dbReference type="Pfam" id="PF00874">
    <property type="entry name" value="PRD"/>
    <property type="match status" value="2"/>
</dbReference>
<dbReference type="InterPro" id="IPR003501">
    <property type="entry name" value="PTS_EIIB_2/3"/>
</dbReference>
<dbReference type="PROSITE" id="PS51094">
    <property type="entry name" value="PTS_EIIA_TYPE_2"/>
    <property type="match status" value="1"/>
</dbReference>
<evidence type="ECO:0000259" key="5">
    <source>
        <dbReference type="PROSITE" id="PS51372"/>
    </source>
</evidence>
<dbReference type="SUPFAM" id="SSF55804">
    <property type="entry name" value="Phoshotransferase/anion transport protein"/>
    <property type="match status" value="1"/>
</dbReference>
<feature type="domain" description="PTS EIIA type-2" evidence="3">
    <location>
        <begin position="544"/>
        <end position="687"/>
    </location>
</feature>
<dbReference type="PANTHER" id="PTHR30185">
    <property type="entry name" value="CRYPTIC BETA-GLUCOSIDE BGL OPERON ANTITERMINATOR"/>
    <property type="match status" value="1"/>
</dbReference>
<proteinExistence type="predicted"/>
<dbReference type="RefSeq" id="WP_323465989.1">
    <property type="nucleotide sequence ID" value="NZ_CP144224.1"/>
</dbReference>
<dbReference type="GO" id="GO:0008982">
    <property type="term" value="F:protein-N(PI)-phosphohistidine-sugar phosphotransferase activity"/>
    <property type="evidence" value="ECO:0007669"/>
    <property type="project" value="InterPro"/>
</dbReference>
<dbReference type="PANTHER" id="PTHR30185:SF9">
    <property type="entry name" value="MANNITOL-SPECIFIC PHOSPHOTRANSFERASE ENZYME IIA COMPONENT"/>
    <property type="match status" value="1"/>
</dbReference>
<protein>
    <submittedName>
        <fullName evidence="6">BglG family transcription antiterminator</fullName>
    </submittedName>
</protein>
<name>A0AAJ2KT11_ALKPS</name>
<dbReference type="InterPro" id="IPR036634">
    <property type="entry name" value="PRD_sf"/>
</dbReference>
<dbReference type="SUPFAM" id="SSF63520">
    <property type="entry name" value="PTS-regulatory domain, PRD"/>
    <property type="match status" value="2"/>
</dbReference>
<dbReference type="Pfam" id="PF02302">
    <property type="entry name" value="PTS_IIB"/>
    <property type="match status" value="1"/>
</dbReference>
<dbReference type="InterPro" id="IPR050661">
    <property type="entry name" value="BglG_antiterminators"/>
</dbReference>
<feature type="domain" description="PRD" evidence="5">
    <location>
        <begin position="188"/>
        <end position="293"/>
    </location>
</feature>
<dbReference type="AlphaFoldDB" id="A0AAJ2KT11"/>
<organism evidence="6 7">
    <name type="scientific">Alkalihalophilus pseudofirmus</name>
    <name type="common">Bacillus pseudofirmus</name>
    <dbReference type="NCBI Taxonomy" id="79885"/>
    <lineage>
        <taxon>Bacteria</taxon>
        <taxon>Bacillati</taxon>
        <taxon>Bacillota</taxon>
        <taxon>Bacilli</taxon>
        <taxon>Bacillales</taxon>
        <taxon>Bacillaceae</taxon>
        <taxon>Alkalihalophilus</taxon>
    </lineage>
</organism>
<evidence type="ECO:0000259" key="3">
    <source>
        <dbReference type="PROSITE" id="PS51094"/>
    </source>
</evidence>
<feature type="domain" description="PRD" evidence="5">
    <location>
        <begin position="295"/>
        <end position="402"/>
    </location>
</feature>
<dbReference type="InterPro" id="IPR013196">
    <property type="entry name" value="HTH_11"/>
</dbReference>
<evidence type="ECO:0000256" key="2">
    <source>
        <dbReference type="ARBA" id="ARBA00022737"/>
    </source>
</evidence>
<dbReference type="InterPro" id="IPR036388">
    <property type="entry name" value="WH-like_DNA-bd_sf"/>
</dbReference>
<evidence type="ECO:0000313" key="6">
    <source>
        <dbReference type="EMBL" id="MDV2884487.1"/>
    </source>
</evidence>
<dbReference type="CDD" id="cd05568">
    <property type="entry name" value="PTS_IIB_bgl_like"/>
    <property type="match status" value="1"/>
</dbReference>
<sequence>MALDQRSTQLLQLLLKKEAPVSILELSKSLRVSRRTIYYNLEKVNDWLKDNKLDQVQQVKSVGIFITTSTKKKVPELLKLNSDIQYEYTAHERQKLILILLFTSHEPIYVKDLITVTKASRNSCLNDLKAIKQHSKQYRLEINYERSKGYYIHGPEFELRKWFVNAFTFQKDNDFSTELMSLWKEANPSLLETVEHNVHLLQVLQNDLDMQLNPESIEELTWHIAFFLERMKQGEHVLLTKDEKLALENSLAFKGADLLSQELFNSNQLSVPDDEIYYLTIFLLSLRSLSDSPMSTVNGLEDVVRKMVIDFQRYACIEFEHFRAVEENLLIHIRPAFYRLKYGISAKNPLSKSIKEKYGDVFELTKKVLPHLERFVGAAINDDEAAYITMHFGGWMRKEGSQPAARKHALIVCSSGIGTSQILKSQLETLFSTLDFEVVTSIEESKTKADLIFTTVSLQKQTLPTFHVNAILNDVEKERLLTNVNRLLHQRESSSRTGQLNEILQAIEKHADIHNEKQLLEEIEHILSNKQLKIKELYKPMLNEIIDKSSIQIVDNVSSWQEAVEMASAPLLDNNSISQSYVDAMISNIDELGPYVIIAPQVAIPHARPEKGVNRLSMSLLKLNEPIAFSEEERHQASLLFVLAATDNETHLKALSQLTTMLSEEENIEKLRQSEDVTDIQVLIDKYSN</sequence>
<evidence type="ECO:0000313" key="7">
    <source>
        <dbReference type="Proteomes" id="UP001285636"/>
    </source>
</evidence>
<dbReference type="InterPro" id="IPR013011">
    <property type="entry name" value="PTS_EIIB_2"/>
</dbReference>
<dbReference type="Proteomes" id="UP001285636">
    <property type="component" value="Unassembled WGS sequence"/>
</dbReference>
<dbReference type="Gene3D" id="3.40.930.10">
    <property type="entry name" value="Mannitol-specific EII, Chain A"/>
    <property type="match status" value="1"/>
</dbReference>
<comment type="caution">
    <text evidence="6">The sequence shown here is derived from an EMBL/GenBank/DDBJ whole genome shotgun (WGS) entry which is preliminary data.</text>
</comment>
<dbReference type="Pfam" id="PF08279">
    <property type="entry name" value="HTH_11"/>
    <property type="match status" value="1"/>
</dbReference>
<dbReference type="EMBL" id="JAWJAY010000001">
    <property type="protein sequence ID" value="MDV2884487.1"/>
    <property type="molecule type" value="Genomic_DNA"/>
</dbReference>
<keyword evidence="1" id="KW-0808">Transferase</keyword>
<dbReference type="InterPro" id="IPR016152">
    <property type="entry name" value="PTrfase/Anion_transptr"/>
</dbReference>
<dbReference type="Gene3D" id="1.10.1790.10">
    <property type="entry name" value="PRD domain"/>
    <property type="match status" value="2"/>
</dbReference>
<feature type="domain" description="PTS EIIB type-2" evidence="4">
    <location>
        <begin position="407"/>
        <end position="492"/>
    </location>
</feature>
<dbReference type="CDD" id="cd00211">
    <property type="entry name" value="PTS_IIA_fru"/>
    <property type="match status" value="1"/>
</dbReference>
<dbReference type="Gene3D" id="1.10.10.10">
    <property type="entry name" value="Winged helix-like DNA-binding domain superfamily/Winged helix DNA-binding domain"/>
    <property type="match status" value="1"/>
</dbReference>
<dbReference type="PROSITE" id="PS00372">
    <property type="entry name" value="PTS_EIIA_TYPE_2_HIS"/>
    <property type="match status" value="1"/>
</dbReference>
<dbReference type="Gene3D" id="3.40.50.2300">
    <property type="match status" value="1"/>
</dbReference>
<dbReference type="InterPro" id="IPR002178">
    <property type="entry name" value="PTS_EIIA_type-2_dom"/>
</dbReference>
<reference evidence="6" key="1">
    <citation type="submission" date="2023-10" db="EMBL/GenBank/DDBJ databases">
        <title>Screening of Alkalihalophilus pseudofirmusBZ-TG-HK211 and Its Alleviation of Salt Stress on Rapeseed Growth.</title>
        <authorList>
            <person name="Zhao B."/>
            <person name="Guo T."/>
        </authorList>
    </citation>
    <scope>NUCLEOTIDE SEQUENCE</scope>
    <source>
        <strain evidence="6">BZ-TG-HK211</strain>
    </source>
</reference>